<reference evidence="3" key="1">
    <citation type="journal article" date="2014" name="Int. J. Syst. Evol. Microbiol.">
        <title>Complete genome sequence of Corynebacterium casei LMG S-19264T (=DSM 44701T), isolated from a smear-ripened cheese.</title>
        <authorList>
            <consortium name="US DOE Joint Genome Institute (JGI-PGF)"/>
            <person name="Walter F."/>
            <person name="Albersmeier A."/>
            <person name="Kalinowski J."/>
            <person name="Ruckert C."/>
        </authorList>
    </citation>
    <scope>NUCLEOTIDE SEQUENCE</scope>
    <source>
        <strain evidence="3">JCM 5069</strain>
    </source>
</reference>
<keyword evidence="2" id="KW-0812">Transmembrane</keyword>
<evidence type="ECO:0000313" key="3">
    <source>
        <dbReference type="EMBL" id="GHH76876.1"/>
    </source>
</evidence>
<name>A0A919G3K7_9ACTN</name>
<dbReference type="Proteomes" id="UP000603708">
    <property type="component" value="Unassembled WGS sequence"/>
</dbReference>
<evidence type="ECO:0000256" key="2">
    <source>
        <dbReference type="SAM" id="Phobius"/>
    </source>
</evidence>
<feature type="compositionally biased region" description="Low complexity" evidence="1">
    <location>
        <begin position="139"/>
        <end position="158"/>
    </location>
</feature>
<feature type="region of interest" description="Disordered" evidence="1">
    <location>
        <begin position="127"/>
        <end position="158"/>
    </location>
</feature>
<dbReference type="EMBL" id="BNCD01000005">
    <property type="protein sequence ID" value="GHH76876.1"/>
    <property type="molecule type" value="Genomic_DNA"/>
</dbReference>
<sequence>MLNAHFQAADMGFVLAAAVAPVVLLLPVGGVYPGHFRPRVTAPGAPPRRPHVRRAPAAVRAGLSGRPRPWGAVSASALLGTPALGPFDVLGGVVLVDRSGPTAHGPLLTVPGLGATTGGVLDSRAHRVRPPRTGPPALPALAPLPAGRAPSGPAATRPGTGAVLLPGSAALAPGCALLLPAPTVSYPRRTPPAPAPAPPTGPAGVRRA</sequence>
<feature type="region of interest" description="Disordered" evidence="1">
    <location>
        <begin position="182"/>
        <end position="208"/>
    </location>
</feature>
<evidence type="ECO:0000256" key="1">
    <source>
        <dbReference type="SAM" id="MobiDB-lite"/>
    </source>
</evidence>
<keyword evidence="2" id="KW-1133">Transmembrane helix</keyword>
<reference evidence="3" key="2">
    <citation type="submission" date="2020-09" db="EMBL/GenBank/DDBJ databases">
        <authorList>
            <person name="Sun Q."/>
            <person name="Ohkuma M."/>
        </authorList>
    </citation>
    <scope>NUCLEOTIDE SEQUENCE</scope>
    <source>
        <strain evidence="3">JCM 5069</strain>
    </source>
</reference>
<accession>A0A919G3K7</accession>
<comment type="caution">
    <text evidence="3">The sequence shown here is derived from an EMBL/GenBank/DDBJ whole genome shotgun (WGS) entry which is preliminary data.</text>
</comment>
<gene>
    <name evidence="3" type="ORF">GCM10018793_23630</name>
</gene>
<protein>
    <submittedName>
        <fullName evidence="3">Uncharacterized protein</fullName>
    </submittedName>
</protein>
<feature type="transmembrane region" description="Helical" evidence="2">
    <location>
        <begin position="12"/>
        <end position="32"/>
    </location>
</feature>
<evidence type="ECO:0000313" key="4">
    <source>
        <dbReference type="Proteomes" id="UP000603708"/>
    </source>
</evidence>
<organism evidence="3 4">
    <name type="scientific">Streptomyces sulfonofaciens</name>
    <dbReference type="NCBI Taxonomy" id="68272"/>
    <lineage>
        <taxon>Bacteria</taxon>
        <taxon>Bacillati</taxon>
        <taxon>Actinomycetota</taxon>
        <taxon>Actinomycetes</taxon>
        <taxon>Kitasatosporales</taxon>
        <taxon>Streptomycetaceae</taxon>
        <taxon>Streptomyces</taxon>
    </lineage>
</organism>
<feature type="compositionally biased region" description="Pro residues" evidence="1">
    <location>
        <begin position="189"/>
        <end position="201"/>
    </location>
</feature>
<keyword evidence="4" id="KW-1185">Reference proteome</keyword>
<proteinExistence type="predicted"/>
<keyword evidence="2" id="KW-0472">Membrane</keyword>
<dbReference type="AlphaFoldDB" id="A0A919G3K7"/>